<gene>
    <name evidence="2" type="ORF">CYPRO_2310</name>
</gene>
<evidence type="ECO:0000313" key="2">
    <source>
        <dbReference type="EMBL" id="AXJ01556.1"/>
    </source>
</evidence>
<dbReference type="InterPro" id="IPR029057">
    <property type="entry name" value="PRTase-like"/>
</dbReference>
<dbReference type="AlphaFoldDB" id="A0A345UM54"/>
<dbReference type="InterPro" id="IPR050137">
    <property type="entry name" value="PyrR_bifunctional"/>
</dbReference>
<dbReference type="GO" id="GO:0016757">
    <property type="term" value="F:glycosyltransferase activity"/>
    <property type="evidence" value="ECO:0007669"/>
    <property type="project" value="UniProtKB-KW"/>
</dbReference>
<evidence type="ECO:0000259" key="1">
    <source>
        <dbReference type="Pfam" id="PF00156"/>
    </source>
</evidence>
<dbReference type="OrthoDB" id="664757at2"/>
<dbReference type="EMBL" id="CP027806">
    <property type="protein sequence ID" value="AXJ01556.1"/>
    <property type="molecule type" value="Genomic_DNA"/>
</dbReference>
<dbReference type="SUPFAM" id="SSF53271">
    <property type="entry name" value="PRTase-like"/>
    <property type="match status" value="1"/>
</dbReference>
<evidence type="ECO:0000313" key="3">
    <source>
        <dbReference type="Proteomes" id="UP000254808"/>
    </source>
</evidence>
<accession>A0A345UM54</accession>
<dbReference type="PANTHER" id="PTHR11608">
    <property type="entry name" value="BIFUNCTIONAL PROTEIN PYRR"/>
    <property type="match status" value="1"/>
</dbReference>
<dbReference type="CDD" id="cd06223">
    <property type="entry name" value="PRTases_typeI"/>
    <property type="match status" value="1"/>
</dbReference>
<keyword evidence="2" id="KW-0808">Transferase</keyword>
<reference evidence="2 3" key="1">
    <citation type="submission" date="2018-03" db="EMBL/GenBank/DDBJ databases">
        <title>Phenotypic and genomic properties of Cyclonatronum proteinivorum gen. nov., sp. nov., a haloalkaliphilic bacteroidete from soda lakes possessing Na+-translocating rhodopsin.</title>
        <authorList>
            <person name="Toshchakov S.V."/>
            <person name="Korzhenkov A."/>
            <person name="Samarov N.I."/>
            <person name="Kublanov I.V."/>
            <person name="Muntyan M.S."/>
            <person name="Sorokin D.Y."/>
        </authorList>
    </citation>
    <scope>NUCLEOTIDE SEQUENCE [LARGE SCALE GENOMIC DNA]</scope>
    <source>
        <strain evidence="2 3">Omega</strain>
    </source>
</reference>
<dbReference type="KEGG" id="cprv:CYPRO_2310"/>
<keyword evidence="2" id="KW-0328">Glycosyltransferase</keyword>
<dbReference type="RefSeq" id="WP_114984730.1">
    <property type="nucleotide sequence ID" value="NZ_CP027806.1"/>
</dbReference>
<organism evidence="2 3">
    <name type="scientific">Cyclonatronum proteinivorum</name>
    <dbReference type="NCBI Taxonomy" id="1457365"/>
    <lineage>
        <taxon>Bacteria</taxon>
        <taxon>Pseudomonadati</taxon>
        <taxon>Balneolota</taxon>
        <taxon>Balneolia</taxon>
        <taxon>Balneolales</taxon>
        <taxon>Cyclonatronaceae</taxon>
        <taxon>Cyclonatronum</taxon>
    </lineage>
</organism>
<protein>
    <submittedName>
        <fullName evidence="2">Pyrimidine operon attenuation protein / uracil phosphoribosyltransferase</fullName>
    </submittedName>
</protein>
<feature type="domain" description="Phosphoribosyltransferase" evidence="1">
    <location>
        <begin position="9"/>
        <end position="128"/>
    </location>
</feature>
<dbReference type="Proteomes" id="UP000254808">
    <property type="component" value="Chromosome"/>
</dbReference>
<dbReference type="Gene3D" id="3.40.50.2020">
    <property type="match status" value="1"/>
</dbReference>
<dbReference type="Pfam" id="PF00156">
    <property type="entry name" value="Pribosyltran"/>
    <property type="match status" value="1"/>
</dbReference>
<proteinExistence type="predicted"/>
<sequence>MQSKRILMDSRHVLRTCRRMAYQLAETIADPKNVILAGINKRGFALAKILQGFIQEATGQSPELVHAETHEGSLNPVMAAAGREIIFIDDVMFSGRTISAAMGCFPDITKAGRIRIAVLVDRGHRRFPFFAAVSGLVYPTKFDEHVHVSLDEPSGDMEVELLAN</sequence>
<dbReference type="InterPro" id="IPR000836">
    <property type="entry name" value="PRTase_dom"/>
</dbReference>
<keyword evidence="3" id="KW-1185">Reference proteome</keyword>
<dbReference type="PANTHER" id="PTHR11608:SF0">
    <property type="entry name" value="BIFUNCTIONAL PROTEIN PYRR"/>
    <property type="match status" value="1"/>
</dbReference>
<name>A0A345UM54_9BACT</name>